<evidence type="ECO:0000256" key="2">
    <source>
        <dbReference type="ARBA" id="ARBA00023315"/>
    </source>
</evidence>
<reference evidence="5 6" key="1">
    <citation type="submission" date="2020-02" db="EMBL/GenBank/DDBJ databases">
        <title>Draft genome sequence of Lactococcus sp. Hs20B0-1.</title>
        <authorList>
            <person name="Noda S."/>
            <person name="Yuki M."/>
            <person name="Ohkuma M."/>
        </authorList>
    </citation>
    <scope>NUCLEOTIDE SEQUENCE [LARGE SCALE GENOMIC DNA]</scope>
    <source>
        <strain evidence="5 6">Hs20B0-1</strain>
    </source>
</reference>
<dbReference type="InterPro" id="IPR016181">
    <property type="entry name" value="Acyl_CoA_acyltransferase"/>
</dbReference>
<keyword evidence="1 5" id="KW-0808">Transferase</keyword>
<dbReference type="SUPFAM" id="SSF55729">
    <property type="entry name" value="Acyl-CoA N-acyltransferases (Nat)"/>
    <property type="match status" value="1"/>
</dbReference>
<organism evidence="5 6">
    <name type="scientific">Pseudolactococcus insecticola</name>
    <dbReference type="NCBI Taxonomy" id="2709158"/>
    <lineage>
        <taxon>Bacteria</taxon>
        <taxon>Bacillati</taxon>
        <taxon>Bacillota</taxon>
        <taxon>Bacilli</taxon>
        <taxon>Lactobacillales</taxon>
        <taxon>Streptococcaceae</taxon>
        <taxon>Pseudolactococcus</taxon>
    </lineage>
</organism>
<dbReference type="Proteomes" id="UP000475928">
    <property type="component" value="Unassembled WGS sequence"/>
</dbReference>
<dbReference type="Pfam" id="PF13302">
    <property type="entry name" value="Acetyltransf_3"/>
    <property type="match status" value="1"/>
</dbReference>
<dbReference type="PROSITE" id="PS51186">
    <property type="entry name" value="GNAT"/>
    <property type="match status" value="1"/>
</dbReference>
<evidence type="ECO:0000256" key="1">
    <source>
        <dbReference type="ARBA" id="ARBA00022679"/>
    </source>
</evidence>
<proteinExistence type="inferred from homology"/>
<dbReference type="EMBL" id="BLLH01000002">
    <property type="protein sequence ID" value="GFH40204.1"/>
    <property type="molecule type" value="Genomic_DNA"/>
</dbReference>
<feature type="domain" description="N-acetyltransferase" evidence="4">
    <location>
        <begin position="18"/>
        <end position="179"/>
    </location>
</feature>
<evidence type="ECO:0000259" key="4">
    <source>
        <dbReference type="PROSITE" id="PS51186"/>
    </source>
</evidence>
<dbReference type="GO" id="GO:0008999">
    <property type="term" value="F:protein-N-terminal-alanine acetyltransferase activity"/>
    <property type="evidence" value="ECO:0007669"/>
    <property type="project" value="TreeGrafter"/>
</dbReference>
<dbReference type="InterPro" id="IPR000182">
    <property type="entry name" value="GNAT_dom"/>
</dbReference>
<comment type="caution">
    <text evidence="5">The sequence shown here is derived from an EMBL/GenBank/DDBJ whole genome shotgun (WGS) entry which is preliminary data.</text>
</comment>
<evidence type="ECO:0000313" key="6">
    <source>
        <dbReference type="Proteomes" id="UP000475928"/>
    </source>
</evidence>
<dbReference type="AlphaFoldDB" id="A0A6A0B7B3"/>
<dbReference type="PANTHER" id="PTHR43792">
    <property type="entry name" value="GNAT FAMILY, PUTATIVE (AFU_ORTHOLOGUE AFUA_3G00765)-RELATED-RELATED"/>
    <property type="match status" value="1"/>
</dbReference>
<evidence type="ECO:0000256" key="3">
    <source>
        <dbReference type="ARBA" id="ARBA00038502"/>
    </source>
</evidence>
<dbReference type="GO" id="GO:0005737">
    <property type="term" value="C:cytoplasm"/>
    <property type="evidence" value="ECO:0007669"/>
    <property type="project" value="TreeGrafter"/>
</dbReference>
<name>A0A6A0B7B3_9LACT</name>
<dbReference type="RefSeq" id="WP_172355520.1">
    <property type="nucleotide sequence ID" value="NZ_BLLH01000002.1"/>
</dbReference>
<protein>
    <submittedName>
        <fullName evidence="5">N-acetyltransferase</fullName>
    </submittedName>
</protein>
<sequence length="182" mass="20732">MNLYENLATYATIETDRLLLRPFSMTDAADMFDYAGNPENLRYIFPAHRDIAETRHSIAMLFMKAPLGKWAIVLKSSGKMIGSIDFVKLNEKNRTGELGYVLNKSYWGEGLMTEAVRTLSEFALGEFGLYQLDIVADAENLGSIKVAEKSGYDLSESYKAFNQYTKILRTFKRYRKLAGHKK</sequence>
<dbReference type="PANTHER" id="PTHR43792:SF8">
    <property type="entry name" value="[RIBOSOMAL PROTEIN US5]-ALANINE N-ACETYLTRANSFERASE"/>
    <property type="match status" value="1"/>
</dbReference>
<dbReference type="InterPro" id="IPR051531">
    <property type="entry name" value="N-acetyltransferase"/>
</dbReference>
<evidence type="ECO:0000313" key="5">
    <source>
        <dbReference type="EMBL" id="GFH40204.1"/>
    </source>
</evidence>
<accession>A0A6A0B7B3</accession>
<gene>
    <name evidence="5" type="primary">yhdC</name>
    <name evidence="5" type="ORF">Hs20B_06020</name>
</gene>
<keyword evidence="2" id="KW-0012">Acyltransferase</keyword>
<comment type="similarity">
    <text evidence="3">Belongs to the acetyltransferase family. RimJ subfamily.</text>
</comment>
<keyword evidence="6" id="KW-1185">Reference proteome</keyword>
<dbReference type="Gene3D" id="3.40.630.30">
    <property type="match status" value="1"/>
</dbReference>